<reference evidence="1" key="1">
    <citation type="journal article" date="2021" name="PeerJ">
        <title>Extensive microbial diversity within the chicken gut microbiome revealed by metagenomics and culture.</title>
        <authorList>
            <person name="Gilroy R."/>
            <person name="Ravi A."/>
            <person name="Getino M."/>
            <person name="Pursley I."/>
            <person name="Horton D.L."/>
            <person name="Alikhan N.F."/>
            <person name="Baker D."/>
            <person name="Gharbi K."/>
            <person name="Hall N."/>
            <person name="Watson M."/>
            <person name="Adriaenssens E.M."/>
            <person name="Foster-Nyarko E."/>
            <person name="Jarju S."/>
            <person name="Secka A."/>
            <person name="Antonio M."/>
            <person name="Oren A."/>
            <person name="Chaudhuri R.R."/>
            <person name="La Ragione R."/>
            <person name="Hildebrand F."/>
            <person name="Pallen M.J."/>
        </authorList>
    </citation>
    <scope>NUCLEOTIDE SEQUENCE</scope>
    <source>
        <strain evidence="1">CHK165-8395</strain>
    </source>
</reference>
<sequence length="55" mass="6737">MRQLFIIDYYTEADNVYRNLQAYMELENQYQKLMASIYKNRLQNDVRISTSQKHS</sequence>
<comment type="caution">
    <text evidence="1">The sequence shown here is derived from an EMBL/GenBank/DDBJ whole genome shotgun (WGS) entry which is preliminary data.</text>
</comment>
<gene>
    <name evidence="1" type="ORF">K8U81_11385</name>
</gene>
<evidence type="ECO:0000313" key="1">
    <source>
        <dbReference type="EMBL" id="HJF08764.1"/>
    </source>
</evidence>
<protein>
    <submittedName>
        <fullName evidence="1">Uncharacterized protein</fullName>
    </submittedName>
</protein>
<organism evidence="1 2">
    <name type="scientific">Phocaeicola coprocola</name>
    <dbReference type="NCBI Taxonomy" id="310298"/>
    <lineage>
        <taxon>Bacteria</taxon>
        <taxon>Pseudomonadati</taxon>
        <taxon>Bacteroidota</taxon>
        <taxon>Bacteroidia</taxon>
        <taxon>Bacteroidales</taxon>
        <taxon>Bacteroidaceae</taxon>
        <taxon>Phocaeicola</taxon>
    </lineage>
</organism>
<dbReference type="AlphaFoldDB" id="A0A921FFZ8"/>
<dbReference type="Proteomes" id="UP000718012">
    <property type="component" value="Unassembled WGS sequence"/>
</dbReference>
<name>A0A921FFZ8_9BACT</name>
<proteinExistence type="predicted"/>
<reference evidence="1" key="2">
    <citation type="submission" date="2021-09" db="EMBL/GenBank/DDBJ databases">
        <authorList>
            <person name="Gilroy R."/>
        </authorList>
    </citation>
    <scope>NUCLEOTIDE SEQUENCE</scope>
    <source>
        <strain evidence="1">CHK165-8395</strain>
    </source>
</reference>
<accession>A0A921FFZ8</accession>
<dbReference type="EMBL" id="DYXD01000252">
    <property type="protein sequence ID" value="HJF08764.1"/>
    <property type="molecule type" value="Genomic_DNA"/>
</dbReference>
<evidence type="ECO:0000313" key="2">
    <source>
        <dbReference type="Proteomes" id="UP000718012"/>
    </source>
</evidence>